<dbReference type="RefSeq" id="XP_009541198.1">
    <property type="nucleotide sequence ID" value="XM_009542903.1"/>
</dbReference>
<dbReference type="InParanoid" id="W4KQG3"/>
<organism evidence="1 2">
    <name type="scientific">Heterobasidion irregulare (strain TC 32-1)</name>
    <dbReference type="NCBI Taxonomy" id="747525"/>
    <lineage>
        <taxon>Eukaryota</taxon>
        <taxon>Fungi</taxon>
        <taxon>Dikarya</taxon>
        <taxon>Basidiomycota</taxon>
        <taxon>Agaricomycotina</taxon>
        <taxon>Agaricomycetes</taxon>
        <taxon>Russulales</taxon>
        <taxon>Bondarzewiaceae</taxon>
        <taxon>Heterobasidion</taxon>
        <taxon>Heterobasidion annosum species complex</taxon>
    </lineage>
</organism>
<dbReference type="HOGENOM" id="CLU_109489_2_0_1"/>
<feature type="non-terminal residue" evidence="1">
    <location>
        <position position="1"/>
    </location>
</feature>
<keyword evidence="2" id="KW-1185">Reference proteome</keyword>
<dbReference type="KEGG" id="hir:HETIRDRAFT_247266"/>
<dbReference type="Proteomes" id="UP000030671">
    <property type="component" value="Unassembled WGS sequence"/>
</dbReference>
<evidence type="ECO:0000313" key="2">
    <source>
        <dbReference type="Proteomes" id="UP000030671"/>
    </source>
</evidence>
<dbReference type="AlphaFoldDB" id="W4KQG3"/>
<evidence type="ECO:0000313" key="1">
    <source>
        <dbReference type="EMBL" id="ETW87276.1"/>
    </source>
</evidence>
<dbReference type="GeneID" id="20669160"/>
<reference evidence="1 2" key="1">
    <citation type="journal article" date="2012" name="New Phytol.">
        <title>Insight into trade-off between wood decay and parasitism from the genome of a fungal forest pathogen.</title>
        <authorList>
            <person name="Olson A."/>
            <person name="Aerts A."/>
            <person name="Asiegbu F."/>
            <person name="Belbahri L."/>
            <person name="Bouzid O."/>
            <person name="Broberg A."/>
            <person name="Canback B."/>
            <person name="Coutinho P.M."/>
            <person name="Cullen D."/>
            <person name="Dalman K."/>
            <person name="Deflorio G."/>
            <person name="van Diepen L.T."/>
            <person name="Dunand C."/>
            <person name="Duplessis S."/>
            <person name="Durling M."/>
            <person name="Gonthier P."/>
            <person name="Grimwood J."/>
            <person name="Fossdal C.G."/>
            <person name="Hansson D."/>
            <person name="Henrissat B."/>
            <person name="Hietala A."/>
            <person name="Himmelstrand K."/>
            <person name="Hoffmeister D."/>
            <person name="Hogberg N."/>
            <person name="James T.Y."/>
            <person name="Karlsson M."/>
            <person name="Kohler A."/>
            <person name="Kues U."/>
            <person name="Lee Y.H."/>
            <person name="Lin Y.C."/>
            <person name="Lind M."/>
            <person name="Lindquist E."/>
            <person name="Lombard V."/>
            <person name="Lucas S."/>
            <person name="Lunden K."/>
            <person name="Morin E."/>
            <person name="Murat C."/>
            <person name="Park J."/>
            <person name="Raffaello T."/>
            <person name="Rouze P."/>
            <person name="Salamov A."/>
            <person name="Schmutz J."/>
            <person name="Solheim H."/>
            <person name="Stahlberg J."/>
            <person name="Velez H."/>
            <person name="de Vries R.P."/>
            <person name="Wiebenga A."/>
            <person name="Woodward S."/>
            <person name="Yakovlev I."/>
            <person name="Garbelotto M."/>
            <person name="Martin F."/>
            <person name="Grigoriev I.V."/>
            <person name="Stenlid J."/>
        </authorList>
    </citation>
    <scope>NUCLEOTIDE SEQUENCE [LARGE SCALE GENOMIC DNA]</scope>
    <source>
        <strain evidence="1 2">TC 32-1</strain>
    </source>
</reference>
<gene>
    <name evidence="1" type="ORF">HETIRDRAFT_247266</name>
</gene>
<protein>
    <submittedName>
        <fullName evidence="1">Uncharacterized protein</fullName>
    </submittedName>
</protein>
<dbReference type="STRING" id="747525.W4KQG3"/>
<proteinExistence type="predicted"/>
<dbReference type="OrthoDB" id="3245901at2759"/>
<sequence>RAQVDIAHPYARLFAAKKDGTKRRKIWNHALEKSVFSPQEISTMGAPHRRTIYIASLEAHVDRLHGQLLAMGLYPIPFDKLEPYKGLNSKTAKSMVSGLQHDTSHVRTKLLELERA</sequence>
<dbReference type="EMBL" id="KI925454">
    <property type="protein sequence ID" value="ETW87276.1"/>
    <property type="molecule type" value="Genomic_DNA"/>
</dbReference>
<accession>W4KQG3</accession>
<name>W4KQG3_HETIT</name>
<dbReference type="eggNOG" id="ENOG502SP4Y">
    <property type="taxonomic scope" value="Eukaryota"/>
</dbReference>
<feature type="non-terminal residue" evidence="1">
    <location>
        <position position="116"/>
    </location>
</feature>